<dbReference type="GO" id="GO:0005634">
    <property type="term" value="C:nucleus"/>
    <property type="evidence" value="ECO:0007669"/>
    <property type="project" value="UniProtKB-SubCell"/>
</dbReference>
<protein>
    <submittedName>
        <fullName evidence="6">Umbrea</fullName>
    </submittedName>
</protein>
<evidence type="ECO:0000259" key="5">
    <source>
        <dbReference type="PROSITE" id="PS50013"/>
    </source>
</evidence>
<dbReference type="InterPro" id="IPR008251">
    <property type="entry name" value="Chromo_shadow_dom"/>
</dbReference>
<dbReference type="AlphaFoldDB" id="R9QZE7"/>
<dbReference type="InterPro" id="IPR051219">
    <property type="entry name" value="Heterochromatin_chromo-domain"/>
</dbReference>
<dbReference type="PANTHER" id="PTHR22812">
    <property type="entry name" value="CHROMOBOX PROTEIN"/>
    <property type="match status" value="1"/>
</dbReference>
<dbReference type="PROSITE" id="PS50013">
    <property type="entry name" value="CHROMO_2"/>
    <property type="match status" value="1"/>
</dbReference>
<evidence type="ECO:0000313" key="6">
    <source>
        <dbReference type="EMBL" id="AGG11733.1"/>
    </source>
</evidence>
<comment type="subcellular location">
    <subcellularLocation>
        <location evidence="1">Nucleus</location>
    </subcellularLocation>
</comment>
<feature type="domain" description="Chromo" evidence="5">
    <location>
        <begin position="44"/>
        <end position="102"/>
    </location>
</feature>
<evidence type="ECO:0000256" key="4">
    <source>
        <dbReference type="SAM" id="MobiDB-lite"/>
    </source>
</evidence>
<dbReference type="FunFam" id="2.40.50.40:FF:000031">
    <property type="entry name" value="Heterochromatin protein 1"/>
    <property type="match status" value="1"/>
</dbReference>
<dbReference type="GO" id="GO:0005694">
    <property type="term" value="C:chromosome"/>
    <property type="evidence" value="ECO:0007669"/>
    <property type="project" value="UniProtKB-ARBA"/>
</dbReference>
<keyword evidence="3" id="KW-0539">Nucleus</keyword>
<name>R9QZE7_9MUSC</name>
<accession>R9QZE7</accession>
<sequence>MGKEEIKKRPYKTGTSKSPAAKRKKFVKERPEEKKVPTGFDRGLEPLKILGATDYSGEVTFLMMWKGSDYAEVVPASVANIRCPQMVIRFYEEHLVWDLDQSSAEGGDSE</sequence>
<dbReference type="SUPFAM" id="SSF54160">
    <property type="entry name" value="Chromo domain-like"/>
    <property type="match status" value="1"/>
</dbReference>
<dbReference type="InterPro" id="IPR016197">
    <property type="entry name" value="Chromo-like_dom_sf"/>
</dbReference>
<dbReference type="Pfam" id="PF01393">
    <property type="entry name" value="Chromo_shadow"/>
    <property type="match status" value="1"/>
</dbReference>
<keyword evidence="2" id="KW-0677">Repeat</keyword>
<reference evidence="6" key="1">
    <citation type="journal article" date="2013" name="Science">
        <title>Stepwise evolution of essential centromere function in a Drosophila neogene.</title>
        <authorList>
            <person name="Ross B.D."/>
            <person name="Rosin L."/>
            <person name="Thomae A.W."/>
            <person name="Hiatt M.A."/>
            <person name="Vermaak D."/>
            <person name="de la Cruz A.F."/>
            <person name="Imhof A."/>
            <person name="Mellone B.G."/>
            <person name="Malik H.S."/>
        </authorList>
    </citation>
    <scope>NUCLEOTIDE SEQUENCE</scope>
</reference>
<evidence type="ECO:0000256" key="3">
    <source>
        <dbReference type="ARBA" id="ARBA00023242"/>
    </source>
</evidence>
<dbReference type="InterPro" id="IPR000953">
    <property type="entry name" value="Chromo/chromo_shadow_dom"/>
</dbReference>
<evidence type="ECO:0000256" key="1">
    <source>
        <dbReference type="ARBA" id="ARBA00004123"/>
    </source>
</evidence>
<dbReference type="Gene3D" id="2.40.50.40">
    <property type="match status" value="1"/>
</dbReference>
<dbReference type="SMART" id="SM00300">
    <property type="entry name" value="ChSh"/>
    <property type="match status" value="1"/>
</dbReference>
<feature type="region of interest" description="Disordered" evidence="4">
    <location>
        <begin position="1"/>
        <end position="39"/>
    </location>
</feature>
<proteinExistence type="predicted"/>
<dbReference type="EMBL" id="KC660095">
    <property type="protein sequence ID" value="AGG11733.1"/>
    <property type="molecule type" value="Genomic_DNA"/>
</dbReference>
<gene>
    <name evidence="6" type="primary">HP6</name>
</gene>
<evidence type="ECO:0000256" key="2">
    <source>
        <dbReference type="ARBA" id="ARBA00022737"/>
    </source>
</evidence>
<dbReference type="CDD" id="cd00034">
    <property type="entry name" value="CSD"/>
    <property type="match status" value="1"/>
</dbReference>
<organism evidence="6">
    <name type="scientific">Drosophila prostipennis</name>
    <dbReference type="NCBI Taxonomy" id="94111"/>
    <lineage>
        <taxon>Eukaryota</taxon>
        <taxon>Metazoa</taxon>
        <taxon>Ecdysozoa</taxon>
        <taxon>Arthropoda</taxon>
        <taxon>Hexapoda</taxon>
        <taxon>Insecta</taxon>
        <taxon>Pterygota</taxon>
        <taxon>Neoptera</taxon>
        <taxon>Endopterygota</taxon>
        <taxon>Diptera</taxon>
        <taxon>Brachycera</taxon>
        <taxon>Muscomorpha</taxon>
        <taxon>Ephydroidea</taxon>
        <taxon>Drosophilidae</taxon>
        <taxon>Drosophila</taxon>
        <taxon>Sophophora</taxon>
    </lineage>
</organism>